<dbReference type="AlphaFoldDB" id="A0A0E9NKU2"/>
<evidence type="ECO:0000256" key="3">
    <source>
        <dbReference type="ARBA" id="ARBA00010258"/>
    </source>
</evidence>
<evidence type="ECO:0000313" key="19">
    <source>
        <dbReference type="EMBL" id="GAO50454.1"/>
    </source>
</evidence>
<dbReference type="InterPro" id="IPR011513">
    <property type="entry name" value="Nse1"/>
</dbReference>
<keyword evidence="13 16" id="KW-0234">DNA repair</keyword>
<evidence type="ECO:0000256" key="13">
    <source>
        <dbReference type="ARBA" id="ARBA00023204"/>
    </source>
</evidence>
<evidence type="ECO:0000256" key="8">
    <source>
        <dbReference type="ARBA" id="ARBA00022763"/>
    </source>
</evidence>
<dbReference type="OMA" id="WPGDKFV"/>
<protein>
    <recommendedName>
        <fullName evidence="5 16">Non-structural maintenance of chromosomes element 1 homolog</fullName>
        <ecNumber evidence="4 16">2.3.2.27</ecNumber>
    </recommendedName>
</protein>
<evidence type="ECO:0000256" key="12">
    <source>
        <dbReference type="ARBA" id="ARBA00023172"/>
    </source>
</evidence>
<dbReference type="Gene3D" id="1.10.10.10">
    <property type="entry name" value="Winged helix-like DNA-binding domain superfamily/Winged helix DNA-binding domain"/>
    <property type="match status" value="1"/>
</dbReference>
<keyword evidence="10 16" id="KW-0833">Ubl conjugation pathway</keyword>
<dbReference type="InterPro" id="IPR013083">
    <property type="entry name" value="Znf_RING/FYVE/PHD"/>
</dbReference>
<comment type="similarity">
    <text evidence="3 16">Belongs to the NSE1 family.</text>
</comment>
<evidence type="ECO:0000256" key="15">
    <source>
        <dbReference type="PROSITE-ProRule" id="PRU00175"/>
    </source>
</evidence>
<name>A0A0E9NKU2_SAICN</name>
<evidence type="ECO:0000256" key="14">
    <source>
        <dbReference type="ARBA" id="ARBA00023242"/>
    </source>
</evidence>
<dbReference type="PROSITE" id="PS50089">
    <property type="entry name" value="ZF_RING_2"/>
    <property type="match status" value="1"/>
</dbReference>
<keyword evidence="6 16" id="KW-0808">Transferase</keyword>
<evidence type="ECO:0000256" key="17">
    <source>
        <dbReference type="SAM" id="MobiDB-lite"/>
    </source>
</evidence>
<evidence type="ECO:0000259" key="18">
    <source>
        <dbReference type="PROSITE" id="PS50089"/>
    </source>
</evidence>
<dbReference type="Pfam" id="PF07574">
    <property type="entry name" value="SMC_Nse1"/>
    <property type="match status" value="1"/>
</dbReference>
<reference evidence="19 20" key="1">
    <citation type="journal article" date="2011" name="J. Gen. Appl. Microbiol.">
        <title>Draft genome sequencing of the enigmatic yeast Saitoella complicata.</title>
        <authorList>
            <person name="Nishida H."/>
            <person name="Hamamoto M."/>
            <person name="Sugiyama J."/>
        </authorList>
    </citation>
    <scope>NUCLEOTIDE SEQUENCE [LARGE SCALE GENOMIC DNA]</scope>
    <source>
        <strain evidence="19 20">NRRL Y-17804</strain>
    </source>
</reference>
<evidence type="ECO:0000256" key="7">
    <source>
        <dbReference type="ARBA" id="ARBA00022723"/>
    </source>
</evidence>
<feature type="domain" description="RING-type" evidence="18">
    <location>
        <begin position="211"/>
        <end position="254"/>
    </location>
</feature>
<accession>A0A0E9NKU2</accession>
<dbReference type="Gene3D" id="3.30.40.10">
    <property type="entry name" value="Zinc/RING finger domain, C3HC4 (zinc finger)"/>
    <property type="match status" value="1"/>
</dbReference>
<keyword evidence="20" id="KW-1185">Reference proteome</keyword>
<sequence>MDDREYGIGHRAFLQAMMARRAVPLPEAVAVLKAIQTQALGADHRPGDEPYVGEGTVDDFIAIINDGISDLELEIRKTVHQKDGVPVWALVNTTSDEIAKVATNHNASEIAFFRLLLNDIFIHKNTPQAEVMAVSSIDALRHGRHEDVKLTQQMTERVLEKFVEEGWLECSDEAYYALSPRTLLELQTYLQEEYNGDEDEDGNAIVRIKSCRACKDIITDGQRCSNMRCECRFHDFCATRFFTGSRQTKCPICKTEWTGDAYVGERAAVRGRGDRGRRRSRQHRELEEEYEEDE</sequence>
<proteinExistence type="inferred from homology"/>
<dbReference type="InterPro" id="IPR014857">
    <property type="entry name" value="Nse1_RING_C4HC3-type"/>
</dbReference>
<dbReference type="GO" id="GO:0061630">
    <property type="term" value="F:ubiquitin protein ligase activity"/>
    <property type="evidence" value="ECO:0007669"/>
    <property type="project" value="UniProtKB-EC"/>
</dbReference>
<dbReference type="InterPro" id="IPR001841">
    <property type="entry name" value="Znf_RING"/>
</dbReference>
<comment type="catalytic activity">
    <reaction evidence="1 16">
        <text>S-ubiquitinyl-[E2 ubiquitin-conjugating enzyme]-L-cysteine + [acceptor protein]-L-lysine = [E2 ubiquitin-conjugating enzyme]-L-cysteine + N(6)-ubiquitinyl-[acceptor protein]-L-lysine.</text>
        <dbReference type="EC" id="2.3.2.27"/>
    </reaction>
</comment>
<reference evidence="19 20" key="2">
    <citation type="journal article" date="2014" name="J. Gen. Appl. Microbiol.">
        <title>The early diverging ascomycetous budding yeast Saitoella complicata has three histone deacetylases belonging to the Clr6, Hos2, and Rpd3 lineages.</title>
        <authorList>
            <person name="Nishida H."/>
            <person name="Matsumoto T."/>
            <person name="Kondo S."/>
            <person name="Hamamoto M."/>
            <person name="Yoshikawa H."/>
        </authorList>
    </citation>
    <scope>NUCLEOTIDE SEQUENCE [LARGE SCALE GENOMIC DNA]</scope>
    <source>
        <strain evidence="19 20">NRRL Y-17804</strain>
    </source>
</reference>
<evidence type="ECO:0000313" key="20">
    <source>
        <dbReference type="Proteomes" id="UP000033140"/>
    </source>
</evidence>
<keyword evidence="8 16" id="KW-0227">DNA damage</keyword>
<evidence type="ECO:0000256" key="2">
    <source>
        <dbReference type="ARBA" id="ARBA00004123"/>
    </source>
</evidence>
<comment type="subcellular location">
    <subcellularLocation>
        <location evidence="2 16">Nucleus</location>
    </subcellularLocation>
</comment>
<comment type="function">
    <text evidence="16">Acts in a DNA repair pathway for removal of UV-induced DNA damage that is distinct from classical nucleotide excision repair and in repair of ionizing radiation damage. Functions in homologous recombination repair of DNA double strand breaks and in recovery of stalled replication forks.</text>
</comment>
<keyword evidence="14 16" id="KW-0539">Nucleus</keyword>
<evidence type="ECO:0000256" key="5">
    <source>
        <dbReference type="ARBA" id="ARBA00019422"/>
    </source>
</evidence>
<dbReference type="RefSeq" id="XP_019023623.1">
    <property type="nucleotide sequence ID" value="XM_019171872.1"/>
</dbReference>
<evidence type="ECO:0000256" key="10">
    <source>
        <dbReference type="ARBA" id="ARBA00022786"/>
    </source>
</evidence>
<dbReference type="Pfam" id="PF08746">
    <property type="entry name" value="zf-RING-like"/>
    <property type="match status" value="1"/>
</dbReference>
<dbReference type="STRING" id="698492.A0A0E9NKU2"/>
<feature type="region of interest" description="Disordered" evidence="17">
    <location>
        <begin position="270"/>
        <end position="294"/>
    </location>
</feature>
<evidence type="ECO:0000256" key="1">
    <source>
        <dbReference type="ARBA" id="ARBA00000900"/>
    </source>
</evidence>
<keyword evidence="7 16" id="KW-0479">Metal-binding</keyword>
<dbReference type="PANTHER" id="PTHR20973:SF0">
    <property type="entry name" value="NON-STRUCTURAL MAINTENANCE OF CHROMOSOMES ELEMENT 1 HOMOLOG"/>
    <property type="match status" value="1"/>
</dbReference>
<dbReference type="PANTHER" id="PTHR20973">
    <property type="entry name" value="NON-SMC ELEMENT 1-RELATED"/>
    <property type="match status" value="1"/>
</dbReference>
<dbReference type="InterPro" id="IPR036388">
    <property type="entry name" value="WH-like_DNA-bd_sf"/>
</dbReference>
<evidence type="ECO:0000256" key="9">
    <source>
        <dbReference type="ARBA" id="ARBA00022771"/>
    </source>
</evidence>
<keyword evidence="9 15" id="KW-0863">Zinc-finger</keyword>
<dbReference type="GO" id="GO:0005634">
    <property type="term" value="C:nucleus"/>
    <property type="evidence" value="ECO:0007669"/>
    <property type="project" value="UniProtKB-SubCell"/>
</dbReference>
<dbReference type="GO" id="GO:0030915">
    <property type="term" value="C:Smc5-Smc6 complex"/>
    <property type="evidence" value="ECO:0007669"/>
    <property type="project" value="UniProtKB-UniRule"/>
</dbReference>
<keyword evidence="12 16" id="KW-0233">DNA recombination</keyword>
<dbReference type="EMBL" id="BACD03000033">
    <property type="protein sequence ID" value="GAO50454.1"/>
    <property type="molecule type" value="Genomic_DNA"/>
</dbReference>
<comment type="caution">
    <text evidence="19">The sequence shown here is derived from an EMBL/GenBank/DDBJ whole genome shotgun (WGS) entry which is preliminary data.</text>
</comment>
<comment type="subunit">
    <text evidence="16">Component of the Smc5-Smc6 complex.</text>
</comment>
<dbReference type="OrthoDB" id="185455at2759"/>
<evidence type="ECO:0000256" key="4">
    <source>
        <dbReference type="ARBA" id="ARBA00012483"/>
    </source>
</evidence>
<dbReference type="CDD" id="cd16493">
    <property type="entry name" value="RING-CH-C4HC3_NSE1"/>
    <property type="match status" value="1"/>
</dbReference>
<dbReference type="GO" id="GO:0000724">
    <property type="term" value="P:double-strand break repair via homologous recombination"/>
    <property type="evidence" value="ECO:0007669"/>
    <property type="project" value="TreeGrafter"/>
</dbReference>
<keyword evidence="11 16" id="KW-0862">Zinc</keyword>
<evidence type="ECO:0000256" key="16">
    <source>
        <dbReference type="RuleBase" id="RU368018"/>
    </source>
</evidence>
<reference evidence="19 20" key="3">
    <citation type="journal article" date="2015" name="Genome Announc.">
        <title>Draft Genome Sequence of the Archiascomycetous Yeast Saitoella complicata.</title>
        <authorList>
            <person name="Yamauchi K."/>
            <person name="Kondo S."/>
            <person name="Hamamoto M."/>
            <person name="Takahashi Y."/>
            <person name="Ogura Y."/>
            <person name="Hayashi T."/>
            <person name="Nishida H."/>
        </authorList>
    </citation>
    <scope>NUCLEOTIDE SEQUENCE [LARGE SCALE GENOMIC DNA]</scope>
    <source>
        <strain evidence="19 20">NRRL Y-17804</strain>
    </source>
</reference>
<dbReference type="SUPFAM" id="SSF57850">
    <property type="entry name" value="RING/U-box"/>
    <property type="match status" value="1"/>
</dbReference>
<gene>
    <name evidence="19" type="ORF">G7K_4578-t1</name>
</gene>
<dbReference type="GO" id="GO:0008270">
    <property type="term" value="F:zinc ion binding"/>
    <property type="evidence" value="ECO:0007669"/>
    <property type="project" value="UniProtKB-KW"/>
</dbReference>
<dbReference type="EC" id="2.3.2.27" evidence="4 16"/>
<organism evidence="19 20">
    <name type="scientific">Saitoella complicata (strain BCRC 22490 / CBS 7301 / JCM 7358 / NBRC 10748 / NRRL Y-17804)</name>
    <dbReference type="NCBI Taxonomy" id="698492"/>
    <lineage>
        <taxon>Eukaryota</taxon>
        <taxon>Fungi</taxon>
        <taxon>Dikarya</taxon>
        <taxon>Ascomycota</taxon>
        <taxon>Taphrinomycotina</taxon>
        <taxon>Taphrinomycotina incertae sedis</taxon>
        <taxon>Saitoella</taxon>
    </lineage>
</organism>
<evidence type="ECO:0000256" key="6">
    <source>
        <dbReference type="ARBA" id="ARBA00022679"/>
    </source>
</evidence>
<dbReference type="Proteomes" id="UP000033140">
    <property type="component" value="Unassembled WGS sequence"/>
</dbReference>
<dbReference type="Gene3D" id="3.90.1150.220">
    <property type="match status" value="1"/>
</dbReference>
<evidence type="ECO:0000256" key="11">
    <source>
        <dbReference type="ARBA" id="ARBA00022833"/>
    </source>
</evidence>